<dbReference type="HOGENOM" id="CLU_213717_0_0_9"/>
<proteinExistence type="predicted"/>
<gene>
    <name evidence="1" type="ORF">HMPREF1097_02634</name>
</gene>
<dbReference type="EMBL" id="AGYG01000019">
    <property type="protein sequence ID" value="ENZ38052.1"/>
    <property type="molecule type" value="Genomic_DNA"/>
</dbReference>
<reference evidence="1 2" key="1">
    <citation type="submission" date="2013-01" db="EMBL/GenBank/DDBJ databases">
        <title>The Genome Sequence of Clostridium bolteae 90B8.</title>
        <authorList>
            <consortium name="The Broad Institute Genome Sequencing Platform"/>
            <person name="Earl A."/>
            <person name="Ward D."/>
            <person name="Feldgarden M."/>
            <person name="Gevers D."/>
            <person name="Courvalin P."/>
            <person name="Lambert T."/>
            <person name="Walker B."/>
            <person name="Young S.K."/>
            <person name="Zeng Q."/>
            <person name="Gargeya S."/>
            <person name="Fitzgerald M."/>
            <person name="Haas B."/>
            <person name="Abouelleil A."/>
            <person name="Alvarado L."/>
            <person name="Arachchi H.M."/>
            <person name="Berlin A.M."/>
            <person name="Chapman S.B."/>
            <person name="Dewar J."/>
            <person name="Goldberg J."/>
            <person name="Griggs A."/>
            <person name="Gujja S."/>
            <person name="Hansen M."/>
            <person name="Howarth C."/>
            <person name="Imamovic A."/>
            <person name="Larimer J."/>
            <person name="McCowan C."/>
            <person name="Murphy C."/>
            <person name="Neiman D."/>
            <person name="Pearson M."/>
            <person name="Priest M."/>
            <person name="Roberts A."/>
            <person name="Saif S."/>
            <person name="Shea T."/>
            <person name="Sisk P."/>
            <person name="Sykes S."/>
            <person name="Wortman J."/>
            <person name="Nusbaum C."/>
            <person name="Birren B."/>
        </authorList>
    </citation>
    <scope>NUCLEOTIDE SEQUENCE [LARGE SCALE GENOMIC DNA]</scope>
    <source>
        <strain evidence="1 2">90B8</strain>
    </source>
</reference>
<name>R0B190_9FIRM</name>
<organism evidence="1 2">
    <name type="scientific">Enterocloster bolteae 90B8</name>
    <dbReference type="NCBI Taxonomy" id="997897"/>
    <lineage>
        <taxon>Bacteria</taxon>
        <taxon>Bacillati</taxon>
        <taxon>Bacillota</taxon>
        <taxon>Clostridia</taxon>
        <taxon>Lachnospirales</taxon>
        <taxon>Lachnospiraceae</taxon>
        <taxon>Enterocloster</taxon>
    </lineage>
</organism>
<accession>R0B190</accession>
<dbReference type="Proteomes" id="UP000013041">
    <property type="component" value="Unassembled WGS sequence"/>
</dbReference>
<dbReference type="RefSeq" id="WP_002572344.1">
    <property type="nucleotide sequence ID" value="NZ_KB851154.1"/>
</dbReference>
<dbReference type="PATRIC" id="fig|997897.5.peg.2805"/>
<evidence type="ECO:0000313" key="1">
    <source>
        <dbReference type="EMBL" id="ENZ38052.1"/>
    </source>
</evidence>
<protein>
    <recommendedName>
        <fullName evidence="3">Mor transcription activator domain-containing protein</fullName>
    </recommendedName>
</protein>
<dbReference type="AlphaFoldDB" id="R0B190"/>
<comment type="caution">
    <text evidence="1">The sequence shown here is derived from an EMBL/GenBank/DDBJ whole genome shotgun (WGS) entry which is preliminary data.</text>
</comment>
<evidence type="ECO:0000313" key="2">
    <source>
        <dbReference type="Proteomes" id="UP000013041"/>
    </source>
</evidence>
<sequence>MVREELNSMEKYMNKPVEYNWTEEDIISEYKALEDKKKVAKIYCITTKKVNEILKSRGMCDLQ</sequence>
<evidence type="ECO:0008006" key="3">
    <source>
        <dbReference type="Google" id="ProtNLM"/>
    </source>
</evidence>